<evidence type="ECO:0000313" key="2">
    <source>
        <dbReference type="Proteomes" id="UP000027361"/>
    </source>
</evidence>
<accession>A0A066WFQ8</accession>
<dbReference type="AlphaFoldDB" id="A0A066WFQ8"/>
<gene>
    <name evidence="1" type="ORF">K437DRAFT_76775</name>
</gene>
<proteinExistence type="predicted"/>
<protein>
    <submittedName>
        <fullName evidence="1">Uncharacterized protein</fullName>
    </submittedName>
</protein>
<evidence type="ECO:0000313" key="1">
    <source>
        <dbReference type="EMBL" id="KDN49590.1"/>
    </source>
</evidence>
<dbReference type="InParanoid" id="A0A066WFQ8"/>
<sequence length="271" mass="28770">MDSGDAHRGPVHGFIPVCASWRGRGSDLALSSSACCSTFPSLHVGTKTVKLRMSTRCSKRPNTRVHTRLFDIWTCLSPQGLILLLAEDDAHRPYCLPPPRGWPCFTEAVVGISDASVLAGVLVLPAQRLLFLSMHRRRAAASSPGAYANDAEGSADAGHTAAEVKVLWRVWSKSLRDITVVQLTKNAAWSEAPHSIESRSDGNYIAAKNDGGGGGAANKILLAAAGTQLTRGDGPLCARKLQVASSSNSNDSEKDDNAPCVSRMVILLDAV</sequence>
<dbReference type="EMBL" id="JMSN01000021">
    <property type="protein sequence ID" value="KDN49590.1"/>
    <property type="molecule type" value="Genomic_DNA"/>
</dbReference>
<name>A0A066WFQ8_TILAU</name>
<organism evidence="1 2">
    <name type="scientific">Tilletiaria anomala (strain ATCC 24038 / CBS 436.72 / UBC 951)</name>
    <dbReference type="NCBI Taxonomy" id="1037660"/>
    <lineage>
        <taxon>Eukaryota</taxon>
        <taxon>Fungi</taxon>
        <taxon>Dikarya</taxon>
        <taxon>Basidiomycota</taxon>
        <taxon>Ustilaginomycotina</taxon>
        <taxon>Exobasidiomycetes</taxon>
        <taxon>Georgefischeriales</taxon>
        <taxon>Tilletiariaceae</taxon>
        <taxon>Tilletiaria</taxon>
    </lineage>
</organism>
<dbReference type="Proteomes" id="UP000027361">
    <property type="component" value="Unassembled WGS sequence"/>
</dbReference>
<dbReference type="RefSeq" id="XP_013244376.1">
    <property type="nucleotide sequence ID" value="XM_013388922.1"/>
</dbReference>
<dbReference type="HOGENOM" id="CLU_1027387_0_0_1"/>
<reference evidence="1 2" key="1">
    <citation type="submission" date="2014-05" db="EMBL/GenBank/DDBJ databases">
        <title>Draft genome sequence of a rare smut relative, Tilletiaria anomala UBC 951.</title>
        <authorList>
            <consortium name="DOE Joint Genome Institute"/>
            <person name="Toome M."/>
            <person name="Kuo A."/>
            <person name="Henrissat B."/>
            <person name="Lipzen A."/>
            <person name="Tritt A."/>
            <person name="Yoshinaga Y."/>
            <person name="Zane M."/>
            <person name="Barry K."/>
            <person name="Grigoriev I.V."/>
            <person name="Spatafora J.W."/>
            <person name="Aimea M.C."/>
        </authorList>
    </citation>
    <scope>NUCLEOTIDE SEQUENCE [LARGE SCALE GENOMIC DNA]</scope>
    <source>
        <strain evidence="1 2">UBC 951</strain>
    </source>
</reference>
<dbReference type="GeneID" id="25267795"/>
<comment type="caution">
    <text evidence="1">The sequence shown here is derived from an EMBL/GenBank/DDBJ whole genome shotgun (WGS) entry which is preliminary data.</text>
</comment>
<keyword evidence="2" id="KW-1185">Reference proteome</keyword>